<dbReference type="GO" id="GO:0000166">
    <property type="term" value="F:nucleotide binding"/>
    <property type="evidence" value="ECO:0007669"/>
    <property type="project" value="UniProtKB-KW"/>
</dbReference>
<dbReference type="InterPro" id="IPR011629">
    <property type="entry name" value="CobW-like_C"/>
</dbReference>
<dbReference type="Pfam" id="PF07683">
    <property type="entry name" value="CobW_C"/>
    <property type="match status" value="1"/>
</dbReference>
<dbReference type="KEGG" id="bko:CKF48_19720"/>
<dbReference type="InterPro" id="IPR027417">
    <property type="entry name" value="P-loop_NTPase"/>
</dbReference>
<dbReference type="PANTHER" id="PTHR13748">
    <property type="entry name" value="COBW-RELATED"/>
    <property type="match status" value="1"/>
</dbReference>
<evidence type="ECO:0000313" key="8">
    <source>
        <dbReference type="Proteomes" id="UP000215137"/>
    </source>
</evidence>
<proteinExistence type="inferred from homology"/>
<evidence type="ECO:0000256" key="1">
    <source>
        <dbReference type="ARBA" id="ARBA00022741"/>
    </source>
</evidence>
<dbReference type="CDD" id="cd03112">
    <property type="entry name" value="CobW-like"/>
    <property type="match status" value="1"/>
</dbReference>
<accession>A0A248TMA2</accession>
<dbReference type="InterPro" id="IPR036627">
    <property type="entry name" value="CobW-likC_sf"/>
</dbReference>
<evidence type="ECO:0000256" key="2">
    <source>
        <dbReference type="ARBA" id="ARBA00022801"/>
    </source>
</evidence>
<dbReference type="EMBL" id="CP022983">
    <property type="protein sequence ID" value="ASV69344.1"/>
    <property type="molecule type" value="Genomic_DNA"/>
</dbReference>
<evidence type="ECO:0000256" key="5">
    <source>
        <dbReference type="ARBA" id="ARBA00049117"/>
    </source>
</evidence>
<dbReference type="SUPFAM" id="SSF90002">
    <property type="entry name" value="Hypothetical protein YjiA, C-terminal domain"/>
    <property type="match status" value="1"/>
</dbReference>
<comment type="similarity">
    <text evidence="4">Belongs to the SIMIBI class G3E GTPase family. ZNG1 subfamily.</text>
</comment>
<evidence type="ECO:0000256" key="3">
    <source>
        <dbReference type="ARBA" id="ARBA00023186"/>
    </source>
</evidence>
<dbReference type="InterPro" id="IPR051316">
    <property type="entry name" value="Zinc-reg_GTPase_activator"/>
</dbReference>
<dbReference type="OrthoDB" id="9808822at2"/>
<keyword evidence="1" id="KW-0547">Nucleotide-binding</keyword>
<evidence type="ECO:0000259" key="6">
    <source>
        <dbReference type="SMART" id="SM00833"/>
    </source>
</evidence>
<organism evidence="7 8">
    <name type="scientific">Cytobacillus kochii</name>
    <dbReference type="NCBI Taxonomy" id="859143"/>
    <lineage>
        <taxon>Bacteria</taxon>
        <taxon>Bacillati</taxon>
        <taxon>Bacillota</taxon>
        <taxon>Bacilli</taxon>
        <taxon>Bacillales</taxon>
        <taxon>Bacillaceae</taxon>
        <taxon>Cytobacillus</taxon>
    </lineage>
</organism>
<dbReference type="GO" id="GO:0005737">
    <property type="term" value="C:cytoplasm"/>
    <property type="evidence" value="ECO:0007669"/>
    <property type="project" value="TreeGrafter"/>
</dbReference>
<gene>
    <name evidence="7" type="ORF">CKF48_19720</name>
</gene>
<dbReference type="PANTHER" id="PTHR13748:SF62">
    <property type="entry name" value="COBW DOMAIN-CONTAINING PROTEIN"/>
    <property type="match status" value="1"/>
</dbReference>
<dbReference type="GO" id="GO:0016787">
    <property type="term" value="F:hydrolase activity"/>
    <property type="evidence" value="ECO:0007669"/>
    <property type="project" value="UniProtKB-KW"/>
</dbReference>
<dbReference type="RefSeq" id="WP_095372907.1">
    <property type="nucleotide sequence ID" value="NZ_CP022983.1"/>
</dbReference>
<dbReference type="Pfam" id="PF02492">
    <property type="entry name" value="cobW"/>
    <property type="match status" value="1"/>
</dbReference>
<protein>
    <submittedName>
        <fullName evidence="7">Cobalamin biosynthesis protein</fullName>
    </submittedName>
</protein>
<keyword evidence="8" id="KW-1185">Reference proteome</keyword>
<sequence>MSTEIYILAGFLGSGKTTLLKQLLQDEKENGRKVAVLMNELGKVSIDSDAIDEDIPLKELLDGCICCTIQDKLEGQLQGLLTLEKPDVIYIEATGAAHPVEVLDAVLSPLFANSIVPKGIISILDSARWLHRKELTPQVLQLLVEQIRHADCLLVNKIDLLSEDEQANVIQEVQSINSTAFTLLTKNAKVPIKRIRELSLLPKEKQSSSRIGTDLHLSTFVYQFKGAVDRSAFEDFLRELPDTLYRMKGYIKFSSLAYPQLFQFSYGMPVYFQEEMNIPLNMVFIGENIDWDKIESGLQSLEKPKE</sequence>
<keyword evidence="2" id="KW-0378">Hydrolase</keyword>
<keyword evidence="3" id="KW-0143">Chaperone</keyword>
<reference evidence="7 8" key="1">
    <citation type="submission" date="2017-08" db="EMBL/GenBank/DDBJ databases">
        <title>Complete Genome Sequence of Bacillus kochii Oregon-R-modENCODE STRAIN BDGP4, isolated from Drosophila melanogaster gut.</title>
        <authorList>
            <person name="Wan K.H."/>
            <person name="Yu C."/>
            <person name="Park S."/>
            <person name="Hammonds A.S."/>
            <person name="Booth B.W."/>
            <person name="Celniker S.E."/>
        </authorList>
    </citation>
    <scope>NUCLEOTIDE SEQUENCE [LARGE SCALE GENOMIC DNA]</scope>
    <source>
        <strain evidence="7 8">BDGP4</strain>
    </source>
</reference>
<dbReference type="SMART" id="SM00833">
    <property type="entry name" value="CobW_C"/>
    <property type="match status" value="1"/>
</dbReference>
<dbReference type="Proteomes" id="UP000215137">
    <property type="component" value="Chromosome"/>
</dbReference>
<dbReference type="AlphaFoldDB" id="A0A248TMA2"/>
<comment type="catalytic activity">
    <reaction evidence="5">
        <text>GTP + H2O = GDP + phosphate + H(+)</text>
        <dbReference type="Rhea" id="RHEA:19669"/>
        <dbReference type="ChEBI" id="CHEBI:15377"/>
        <dbReference type="ChEBI" id="CHEBI:15378"/>
        <dbReference type="ChEBI" id="CHEBI:37565"/>
        <dbReference type="ChEBI" id="CHEBI:43474"/>
        <dbReference type="ChEBI" id="CHEBI:58189"/>
    </reaction>
    <physiologicalReaction direction="left-to-right" evidence="5">
        <dbReference type="Rhea" id="RHEA:19670"/>
    </physiologicalReaction>
</comment>
<dbReference type="Gene3D" id="3.40.50.300">
    <property type="entry name" value="P-loop containing nucleotide triphosphate hydrolases"/>
    <property type="match status" value="1"/>
</dbReference>
<dbReference type="Gene3D" id="3.30.1220.10">
    <property type="entry name" value="CobW-like, C-terminal domain"/>
    <property type="match status" value="1"/>
</dbReference>
<name>A0A248TMA2_9BACI</name>
<evidence type="ECO:0000313" key="7">
    <source>
        <dbReference type="EMBL" id="ASV69344.1"/>
    </source>
</evidence>
<evidence type="ECO:0000256" key="4">
    <source>
        <dbReference type="ARBA" id="ARBA00034320"/>
    </source>
</evidence>
<dbReference type="InterPro" id="IPR003495">
    <property type="entry name" value="CobW/HypB/UreG_nucleotide-bd"/>
</dbReference>
<feature type="domain" description="CobW C-terminal" evidence="6">
    <location>
        <begin position="217"/>
        <end position="302"/>
    </location>
</feature>
<dbReference type="SUPFAM" id="SSF52540">
    <property type="entry name" value="P-loop containing nucleoside triphosphate hydrolases"/>
    <property type="match status" value="1"/>
</dbReference>